<feature type="region of interest" description="Disordered" evidence="1">
    <location>
        <begin position="1"/>
        <end position="81"/>
    </location>
</feature>
<feature type="non-terminal residue" evidence="2">
    <location>
        <position position="1"/>
    </location>
</feature>
<evidence type="ECO:0000256" key="1">
    <source>
        <dbReference type="SAM" id="MobiDB-lite"/>
    </source>
</evidence>
<evidence type="ECO:0000313" key="2">
    <source>
        <dbReference type="EMBL" id="CAA9493171.1"/>
    </source>
</evidence>
<keyword evidence="2" id="KW-0560">Oxidoreductase</keyword>
<gene>
    <name evidence="2" type="ORF">AVDCRST_MAG17-897</name>
</gene>
<feature type="compositionally biased region" description="Gly residues" evidence="1">
    <location>
        <begin position="26"/>
        <end position="37"/>
    </location>
</feature>
<proteinExistence type="predicted"/>
<feature type="region of interest" description="Disordered" evidence="1">
    <location>
        <begin position="310"/>
        <end position="350"/>
    </location>
</feature>
<dbReference type="AlphaFoldDB" id="A0A6J4SJ80"/>
<feature type="compositionally biased region" description="Low complexity" evidence="1">
    <location>
        <begin position="10"/>
        <end position="19"/>
    </location>
</feature>
<sequence length="350" mass="38664">DRGSVRVGCRRSAAPARSPRPQRDGAGLGPARQGGGDLRFHPADRPDGPVGGATPAGALPIAPRSEPRRPGRPHAAAGRRHQARLQGVLYAGHRGAMDDGHRSGDLHHHRCAHAGDHPLRCARRLRRRVRAGRHRRLDRASLLLRLRVDLFLRADARRLGLGVEVLVPRLDARRRSARLLRGRHRPVPARSGHDRGLAVAGRDRRGPGQHLVHHPPVRRLPDLHGRRLRRVLAAPVRPPRGRRRTRRRLQHRVRRHALRHVLHGRVHGGTGHLGRGRGDLSRRLARPGTGVARAMVGPAQDARARLPVHLGAGHPAPASLRPADDPRLEDPPAPRHPERARDRDPRGPPL</sequence>
<keyword evidence="2" id="KW-0830">Ubiquinone</keyword>
<organism evidence="2">
    <name type="scientific">uncultured Solirubrobacterales bacterium</name>
    <dbReference type="NCBI Taxonomy" id="768556"/>
    <lineage>
        <taxon>Bacteria</taxon>
        <taxon>Bacillati</taxon>
        <taxon>Actinomycetota</taxon>
        <taxon>Thermoleophilia</taxon>
        <taxon>Solirubrobacterales</taxon>
        <taxon>environmental samples</taxon>
    </lineage>
</organism>
<feature type="compositionally biased region" description="Basic and acidic residues" evidence="1">
    <location>
        <begin position="38"/>
        <end position="47"/>
    </location>
</feature>
<protein>
    <submittedName>
        <fullName evidence="2">NADH-ubiquinone oxidoreductase chain H</fullName>
        <ecNumber evidence="2">1.6.5.3</ecNumber>
    </submittedName>
</protein>
<feature type="non-terminal residue" evidence="2">
    <location>
        <position position="350"/>
    </location>
</feature>
<name>A0A6J4SJ80_9ACTN</name>
<dbReference type="GO" id="GO:0016491">
    <property type="term" value="F:oxidoreductase activity"/>
    <property type="evidence" value="ECO:0007669"/>
    <property type="project" value="UniProtKB-KW"/>
</dbReference>
<dbReference type="EC" id="1.6.5.3" evidence="2"/>
<feature type="compositionally biased region" description="Basic and acidic residues" evidence="1">
    <location>
        <begin position="322"/>
        <end position="350"/>
    </location>
</feature>
<accession>A0A6J4SJ80</accession>
<reference evidence="2" key="1">
    <citation type="submission" date="2020-02" db="EMBL/GenBank/DDBJ databases">
        <authorList>
            <person name="Meier V. D."/>
        </authorList>
    </citation>
    <scope>NUCLEOTIDE SEQUENCE</scope>
    <source>
        <strain evidence="2">AVDCRST_MAG17</strain>
    </source>
</reference>
<dbReference type="EMBL" id="CADCVV010000065">
    <property type="protein sequence ID" value="CAA9493171.1"/>
    <property type="molecule type" value="Genomic_DNA"/>
</dbReference>